<reference evidence="2 3" key="1">
    <citation type="journal article" date="2016" name="Nat. Commun.">
        <title>Thousands of microbial genomes shed light on interconnected biogeochemical processes in an aquifer system.</title>
        <authorList>
            <person name="Anantharaman K."/>
            <person name="Brown C.T."/>
            <person name="Hug L.A."/>
            <person name="Sharon I."/>
            <person name="Castelle C.J."/>
            <person name="Probst A.J."/>
            <person name="Thomas B.C."/>
            <person name="Singh A."/>
            <person name="Wilkins M.J."/>
            <person name="Karaoz U."/>
            <person name="Brodie E.L."/>
            <person name="Williams K.H."/>
            <person name="Hubbard S.S."/>
            <person name="Banfield J.F."/>
        </authorList>
    </citation>
    <scope>NUCLEOTIDE SEQUENCE [LARGE SCALE GENOMIC DNA]</scope>
</reference>
<dbReference type="Proteomes" id="UP000176260">
    <property type="component" value="Unassembled WGS sequence"/>
</dbReference>
<dbReference type="InterPro" id="IPR036390">
    <property type="entry name" value="WH_DNA-bd_sf"/>
</dbReference>
<name>A0A1G1XT33_9BACT</name>
<protein>
    <recommendedName>
        <fullName evidence="1">Transcription regulator TrmB N-terminal domain-containing protein</fullName>
    </recommendedName>
</protein>
<evidence type="ECO:0000313" key="3">
    <source>
        <dbReference type="Proteomes" id="UP000176260"/>
    </source>
</evidence>
<dbReference type="InterPro" id="IPR051797">
    <property type="entry name" value="TrmB-like"/>
</dbReference>
<evidence type="ECO:0000313" key="2">
    <source>
        <dbReference type="EMBL" id="OGY42786.1"/>
    </source>
</evidence>
<dbReference type="PANTHER" id="PTHR34293">
    <property type="entry name" value="HTH-TYPE TRANSCRIPTIONAL REGULATOR TRMBL2"/>
    <property type="match status" value="1"/>
</dbReference>
<dbReference type="PANTHER" id="PTHR34293:SF1">
    <property type="entry name" value="HTH-TYPE TRANSCRIPTIONAL REGULATOR TRMBL2"/>
    <property type="match status" value="1"/>
</dbReference>
<feature type="domain" description="Transcription regulator TrmB N-terminal" evidence="1">
    <location>
        <begin position="7"/>
        <end position="75"/>
    </location>
</feature>
<proteinExistence type="predicted"/>
<dbReference type="SUPFAM" id="SSF46785">
    <property type="entry name" value="Winged helix' DNA-binding domain"/>
    <property type="match status" value="1"/>
</dbReference>
<dbReference type="InterPro" id="IPR002831">
    <property type="entry name" value="Tscrpt_reg_TrmB_N"/>
</dbReference>
<gene>
    <name evidence="2" type="ORF">A2Y67_03580</name>
</gene>
<dbReference type="Gene3D" id="1.10.10.10">
    <property type="entry name" value="Winged helix-like DNA-binding domain superfamily/Winged helix DNA-binding domain"/>
    <property type="match status" value="1"/>
</dbReference>
<organism evidence="2 3">
    <name type="scientific">Candidatus Buchananbacteria bacterium RBG_13_39_9</name>
    <dbReference type="NCBI Taxonomy" id="1797531"/>
    <lineage>
        <taxon>Bacteria</taxon>
        <taxon>Candidatus Buchananiibacteriota</taxon>
    </lineage>
</organism>
<comment type="caution">
    <text evidence="2">The sequence shown here is derived from an EMBL/GenBank/DDBJ whole genome shotgun (WGS) entry which is preliminary data.</text>
</comment>
<accession>A0A1G1XT33</accession>
<sequence>MAINQTLKKLGLNDKEIQVYFTLLKSGKTKPSILANLTKLKRASLYHIAKGLLAKGLIAEDYGGKTLQFVPLPPESLEQILEQSKRELVEKETLIKKAISEISLISAAKAYPVPKIRFIEENNLEKFLFDNLVKWQKEVIDSDGIWWGFQDHTFIENFPKWIAASWLTKESKDKHYQAQVFTNESKIETQIKGKYPKDKRQVRFLSGQNFTATVWVCGDYLITIATSQHPFYLIEINDQLLAHNMKEMFKKLWETT</sequence>
<dbReference type="Pfam" id="PF01978">
    <property type="entry name" value="TrmB"/>
    <property type="match status" value="1"/>
</dbReference>
<dbReference type="AlphaFoldDB" id="A0A1G1XT33"/>
<dbReference type="EMBL" id="MHIA01000006">
    <property type="protein sequence ID" value="OGY42786.1"/>
    <property type="molecule type" value="Genomic_DNA"/>
</dbReference>
<dbReference type="InterPro" id="IPR036388">
    <property type="entry name" value="WH-like_DNA-bd_sf"/>
</dbReference>
<evidence type="ECO:0000259" key="1">
    <source>
        <dbReference type="Pfam" id="PF01978"/>
    </source>
</evidence>